<reference evidence="2 3" key="1">
    <citation type="journal article" date="1998" name="Science">
        <title>Genome sequence of the nematode C. elegans: a platform for investigating biology.</title>
        <authorList>
            <consortium name="The C. elegans sequencing consortium"/>
            <person name="Sulson J.E."/>
            <person name="Waterston R."/>
        </authorList>
    </citation>
    <scope>NUCLEOTIDE SEQUENCE [LARGE SCALE GENOMIC DNA]</scope>
    <source>
        <strain evidence="2 3">Bristol N2</strain>
    </source>
</reference>
<evidence type="ECO:0000313" key="3">
    <source>
        <dbReference type="Proteomes" id="UP000001940"/>
    </source>
</evidence>
<dbReference type="CTD" id="188416"/>
<name>O44194_CAEEL</name>
<protein>
    <submittedName>
        <fullName evidence="2">Aa_trans domain-containing protein</fullName>
    </submittedName>
</protein>
<evidence type="ECO:0000256" key="1">
    <source>
        <dbReference type="SAM" id="Phobius"/>
    </source>
</evidence>
<dbReference type="SMR" id="O44194"/>
<dbReference type="PaxDb" id="6239-T11F8.1"/>
<keyword evidence="3" id="KW-1185">Reference proteome</keyword>
<dbReference type="STRING" id="6239.T11F8.1.1"/>
<proteinExistence type="predicted"/>
<feature type="transmembrane region" description="Helical" evidence="1">
    <location>
        <begin position="84"/>
        <end position="103"/>
    </location>
</feature>
<feature type="transmembrane region" description="Helical" evidence="1">
    <location>
        <begin position="41"/>
        <end position="63"/>
    </location>
</feature>
<organism evidence="2 3">
    <name type="scientific">Caenorhabditis elegans</name>
    <dbReference type="NCBI Taxonomy" id="6239"/>
    <lineage>
        <taxon>Eukaryota</taxon>
        <taxon>Metazoa</taxon>
        <taxon>Ecdysozoa</taxon>
        <taxon>Nematoda</taxon>
        <taxon>Chromadorea</taxon>
        <taxon>Rhabditida</taxon>
        <taxon>Rhabditina</taxon>
        <taxon>Rhabditomorpha</taxon>
        <taxon>Rhabditoidea</taxon>
        <taxon>Rhabditidae</taxon>
        <taxon>Peloderinae</taxon>
        <taxon>Caenorhabditis</taxon>
    </lineage>
</organism>
<feature type="transmembrane region" description="Helical" evidence="1">
    <location>
        <begin position="109"/>
        <end position="130"/>
    </location>
</feature>
<keyword evidence="1" id="KW-0812">Transmembrane</keyword>
<sequence>MDKIHKYPGYVQCFNIPATILAVILFYEYEVFDLSDEWHRFNLYLIIFTIMVLGLLIGFAKSYKFGDRSDETGELGNFKWHYRIGTYGIFQNNLLALLIFYNFQNSPLTTYFAFFVSNVTTAMFYFAFIWKMQPMCREMKCYDGWLHNSILYSSVGIVPFGVLGMSMYSGNYDRMLKIWLPAIYYLPAIALNIRTHSAVMRGEIELVEPIENIKPMESNTKSTNTTSVYFWQFLHLKIKISKTFYKFIQFFKCFFFSYKQN</sequence>
<dbReference type="Bgee" id="WBGene00020433">
    <property type="expression patterns" value="Expressed in germ line (C elegans) and 3 other cell types or tissues"/>
</dbReference>
<dbReference type="WormBase" id="T11F8.1">
    <property type="protein sequence ID" value="CE17234"/>
    <property type="gene ID" value="WBGene00020433"/>
</dbReference>
<keyword evidence="1" id="KW-0472">Membrane</keyword>
<dbReference type="GeneID" id="188416"/>
<evidence type="ECO:0000313" key="2">
    <source>
        <dbReference type="EMBL" id="CCD61592.1"/>
    </source>
</evidence>
<dbReference type="InParanoid" id="O44194"/>
<dbReference type="Proteomes" id="UP000001940">
    <property type="component" value="Chromosome IV"/>
</dbReference>
<dbReference type="PhylomeDB" id="O44194"/>
<accession>O44194</accession>
<evidence type="ECO:0000313" key="4">
    <source>
        <dbReference type="WormBase" id="T11F8.1"/>
    </source>
</evidence>
<dbReference type="RefSeq" id="NP_500818.1">
    <property type="nucleotide sequence ID" value="NM_068417.4"/>
</dbReference>
<dbReference type="UCSC" id="T11F8.1">
    <property type="organism name" value="c. elegans"/>
</dbReference>
<dbReference type="AGR" id="WB:WBGene00020433"/>
<dbReference type="PIR" id="T32562">
    <property type="entry name" value="T32562"/>
</dbReference>
<keyword evidence="1" id="KW-1133">Transmembrane helix</keyword>
<feature type="transmembrane region" description="Helical" evidence="1">
    <location>
        <begin position="7"/>
        <end position="29"/>
    </location>
</feature>
<dbReference type="EMBL" id="BX284604">
    <property type="protein sequence ID" value="CCD61592.1"/>
    <property type="molecule type" value="Genomic_DNA"/>
</dbReference>
<dbReference type="HOGENOM" id="CLU_1230900_0_0_1"/>
<gene>
    <name evidence="2" type="ORF">CELE_T11F8.1</name>
    <name evidence="2 4" type="ORF">T11F8.1</name>
</gene>
<dbReference type="AlphaFoldDB" id="O44194"/>
<dbReference type="KEGG" id="cel:CELE_T11F8.1"/>
<feature type="transmembrane region" description="Helical" evidence="1">
    <location>
        <begin position="150"/>
        <end position="170"/>
    </location>
</feature>